<evidence type="ECO:0000313" key="5">
    <source>
        <dbReference type="Proteomes" id="UP001380822"/>
    </source>
</evidence>
<dbReference type="InterPro" id="IPR051545">
    <property type="entry name" value="NAD(P)H_dehydrogenase_qn"/>
</dbReference>
<protein>
    <submittedName>
        <fullName evidence="4">NAD(P)H-dependent oxidoreductase</fullName>
        <ecNumber evidence="4">1.-.-.-</ecNumber>
        <ecNumber evidence="4">1.6.99.-</ecNumber>
    </submittedName>
</protein>
<dbReference type="SUPFAM" id="SSF52218">
    <property type="entry name" value="Flavoproteins"/>
    <property type="match status" value="1"/>
</dbReference>
<dbReference type="Proteomes" id="UP001380822">
    <property type="component" value="Unassembled WGS sequence"/>
</dbReference>
<dbReference type="Gene3D" id="3.40.50.360">
    <property type="match status" value="1"/>
</dbReference>
<evidence type="ECO:0000256" key="2">
    <source>
        <dbReference type="ARBA" id="ARBA00023002"/>
    </source>
</evidence>
<evidence type="ECO:0000259" key="3">
    <source>
        <dbReference type="Pfam" id="PF02525"/>
    </source>
</evidence>
<proteinExistence type="inferred from homology"/>
<dbReference type="EMBL" id="JBAKBE010000008">
    <property type="protein sequence ID" value="MEH0097517.1"/>
    <property type="molecule type" value="Genomic_DNA"/>
</dbReference>
<evidence type="ECO:0000313" key="4">
    <source>
        <dbReference type="EMBL" id="MEH0097517.1"/>
    </source>
</evidence>
<keyword evidence="2 4" id="KW-0560">Oxidoreductase</keyword>
<dbReference type="PANTHER" id="PTHR10204">
    <property type="entry name" value="NAD P H OXIDOREDUCTASE-RELATED"/>
    <property type="match status" value="1"/>
</dbReference>
<dbReference type="InterPro" id="IPR003680">
    <property type="entry name" value="Flavodoxin_fold"/>
</dbReference>
<sequence length="192" mass="21391">MTKRILILIGHPGETSFTASLAQAYAEGARTKGHEVRIMALADMQFDPNLAGGYNSIQALEPGLVTFQEAVTWCNHLAIAHPLWWGMMPAKLKGLFDRAFLPGFAFKYLETSPFPAQLLKGRSAEVLVAADTPVWWLYLVYRAGGYRALKRQILGFCGFSPVKFRTFAPVRGSSLEKRQSWLDEARKLGAKN</sequence>
<accession>A0ABU7ZSN9</accession>
<organism evidence="4 5">
    <name type="scientific">Pannonibacter anstelovis</name>
    <dbReference type="NCBI Taxonomy" id="3121537"/>
    <lineage>
        <taxon>Bacteria</taxon>
        <taxon>Pseudomonadati</taxon>
        <taxon>Pseudomonadota</taxon>
        <taxon>Alphaproteobacteria</taxon>
        <taxon>Hyphomicrobiales</taxon>
        <taxon>Stappiaceae</taxon>
        <taxon>Pannonibacter</taxon>
    </lineage>
</organism>
<gene>
    <name evidence="4" type="ORF">V6L76_14745</name>
</gene>
<comment type="caution">
    <text evidence="4">The sequence shown here is derived from an EMBL/GenBank/DDBJ whole genome shotgun (WGS) entry which is preliminary data.</text>
</comment>
<dbReference type="InterPro" id="IPR029039">
    <property type="entry name" value="Flavoprotein-like_sf"/>
</dbReference>
<comment type="similarity">
    <text evidence="1">Belongs to the NAD(P)H dehydrogenase (quinone) family.</text>
</comment>
<dbReference type="EC" id="1.6.99.-" evidence="4"/>
<keyword evidence="5" id="KW-1185">Reference proteome</keyword>
<dbReference type="EC" id="1.-.-.-" evidence="4"/>
<feature type="domain" description="Flavodoxin-like fold" evidence="3">
    <location>
        <begin position="3"/>
        <end position="181"/>
    </location>
</feature>
<evidence type="ECO:0000256" key="1">
    <source>
        <dbReference type="ARBA" id="ARBA00006252"/>
    </source>
</evidence>
<reference evidence="4 5" key="1">
    <citation type="submission" date="2024-02" db="EMBL/GenBank/DDBJ databases">
        <title>A new putative Pannonibacter species isolated from two cases of bloodstream infections in paediatric patients.</title>
        <authorList>
            <person name="Castellana S."/>
            <person name="De Laurentiis V."/>
            <person name="Grassi M."/>
            <person name="De Leonardis F."/>
            <person name="Mosca A."/>
            <person name="De Carlo C."/>
            <person name="Sparapano E."/>
            <person name="Ronga L."/>
            <person name="Santacroce L."/>
            <person name="Chironna M."/>
            <person name="De Robertis A."/>
            <person name="Bianco A."/>
            <person name="Del Sambro L."/>
            <person name="Capozzi L."/>
            <person name="Parisi A."/>
        </authorList>
    </citation>
    <scope>NUCLEOTIDE SEQUENCE [LARGE SCALE GENOMIC DNA]</scope>
    <source>
        <strain evidence="4 5">Pt2</strain>
    </source>
</reference>
<dbReference type="PANTHER" id="PTHR10204:SF34">
    <property type="entry name" value="NAD(P)H DEHYDROGENASE [QUINONE] 1 ISOFORM 1"/>
    <property type="match status" value="1"/>
</dbReference>
<dbReference type="GO" id="GO:0016491">
    <property type="term" value="F:oxidoreductase activity"/>
    <property type="evidence" value="ECO:0007669"/>
    <property type="project" value="UniProtKB-KW"/>
</dbReference>
<name>A0ABU7ZSN9_9HYPH</name>
<dbReference type="RefSeq" id="WP_334251991.1">
    <property type="nucleotide sequence ID" value="NZ_JBAKBE010000008.1"/>
</dbReference>
<dbReference type="Pfam" id="PF02525">
    <property type="entry name" value="Flavodoxin_2"/>
    <property type="match status" value="1"/>
</dbReference>